<dbReference type="EMBL" id="JBFAEG010000016">
    <property type="protein sequence ID" value="MEU5709773.1"/>
    <property type="molecule type" value="Genomic_DNA"/>
</dbReference>
<dbReference type="Gene3D" id="3.40.50.970">
    <property type="match status" value="1"/>
</dbReference>
<dbReference type="Proteomes" id="UP001551011">
    <property type="component" value="Unassembled WGS sequence"/>
</dbReference>
<accession>A0ABV3ACU4</accession>
<dbReference type="SUPFAM" id="SSF52518">
    <property type="entry name" value="Thiamin diphosphate-binding fold (THDP-binding)"/>
    <property type="match status" value="1"/>
</dbReference>
<evidence type="ECO:0000259" key="1">
    <source>
        <dbReference type="Pfam" id="PF02776"/>
    </source>
</evidence>
<sequence length="169" mass="17250">MGNVSEVVAARLREFGVHRVYGVPGTAVDPLVGALCGGPDAPEFVQARGAESAALMACAEAKLTGRPGCCLAPPGPGTLRPLIPLSAEVPALPYAECARLAGLPAVRCDRPRYVGSVWADVLAGRGPLLLEFVVDGETPPDWAAAVGTADGSGPAPLRTPLTKFLRVSG</sequence>
<protein>
    <submittedName>
        <fullName evidence="2">Thiamine pyrophosphate-binding protein</fullName>
    </submittedName>
</protein>
<proteinExistence type="predicted"/>
<dbReference type="RefSeq" id="WP_359258165.1">
    <property type="nucleotide sequence ID" value="NZ_JBFAEG010000016.1"/>
</dbReference>
<dbReference type="Pfam" id="PF02776">
    <property type="entry name" value="TPP_enzyme_N"/>
    <property type="match status" value="1"/>
</dbReference>
<feature type="domain" description="Thiamine pyrophosphate enzyme N-terminal TPP-binding" evidence="1">
    <location>
        <begin position="3"/>
        <end position="84"/>
    </location>
</feature>
<organism evidence="2 3">
    <name type="scientific">Streptomyces flaveolus</name>
    <dbReference type="NCBI Taxonomy" id="67297"/>
    <lineage>
        <taxon>Bacteria</taxon>
        <taxon>Bacillati</taxon>
        <taxon>Actinomycetota</taxon>
        <taxon>Actinomycetes</taxon>
        <taxon>Kitasatosporales</taxon>
        <taxon>Streptomycetaceae</taxon>
        <taxon>Streptomyces</taxon>
    </lineage>
</organism>
<dbReference type="InterPro" id="IPR047211">
    <property type="entry name" value="POXB-like"/>
</dbReference>
<dbReference type="InterPro" id="IPR012001">
    <property type="entry name" value="Thiamin_PyroP_enz_TPP-bd_dom"/>
</dbReference>
<dbReference type="PANTHER" id="PTHR42981">
    <property type="entry name" value="PYRUVATE DEHYDROGENASE [UBIQUINONE]"/>
    <property type="match status" value="1"/>
</dbReference>
<evidence type="ECO:0000313" key="3">
    <source>
        <dbReference type="Proteomes" id="UP001551011"/>
    </source>
</evidence>
<name>A0ABV3ACU4_9ACTN</name>
<evidence type="ECO:0000313" key="2">
    <source>
        <dbReference type="EMBL" id="MEU5709773.1"/>
    </source>
</evidence>
<reference evidence="2 3" key="1">
    <citation type="submission" date="2024-06" db="EMBL/GenBank/DDBJ databases">
        <title>The Natural Products Discovery Center: Release of the First 8490 Sequenced Strains for Exploring Actinobacteria Biosynthetic Diversity.</title>
        <authorList>
            <person name="Kalkreuter E."/>
            <person name="Kautsar S.A."/>
            <person name="Yang D."/>
            <person name="Bader C.D."/>
            <person name="Teijaro C.N."/>
            <person name="Fluegel L."/>
            <person name="Davis C.M."/>
            <person name="Simpson J.R."/>
            <person name="Lauterbach L."/>
            <person name="Steele A.D."/>
            <person name="Gui C."/>
            <person name="Meng S."/>
            <person name="Li G."/>
            <person name="Viehrig K."/>
            <person name="Ye F."/>
            <person name="Su P."/>
            <person name="Kiefer A.F."/>
            <person name="Nichols A."/>
            <person name="Cepeda A.J."/>
            <person name="Yan W."/>
            <person name="Fan B."/>
            <person name="Jiang Y."/>
            <person name="Adhikari A."/>
            <person name="Zheng C.-J."/>
            <person name="Schuster L."/>
            <person name="Cowan T.M."/>
            <person name="Smanski M.J."/>
            <person name="Chevrette M.G."/>
            <person name="De Carvalho L.P.S."/>
            <person name="Shen B."/>
        </authorList>
    </citation>
    <scope>NUCLEOTIDE SEQUENCE [LARGE SCALE GENOMIC DNA]</scope>
    <source>
        <strain evidence="2 3">NPDC020594</strain>
    </source>
</reference>
<gene>
    <name evidence="2" type="ORF">AB0H04_23330</name>
</gene>
<dbReference type="InterPro" id="IPR029061">
    <property type="entry name" value="THDP-binding"/>
</dbReference>
<comment type="caution">
    <text evidence="2">The sequence shown here is derived from an EMBL/GenBank/DDBJ whole genome shotgun (WGS) entry which is preliminary data.</text>
</comment>
<keyword evidence="3" id="KW-1185">Reference proteome</keyword>
<dbReference type="PANTHER" id="PTHR42981:SF2">
    <property type="entry name" value="PYRUVATE DEHYDROGENASE [UBIQUINONE]"/>
    <property type="match status" value="1"/>
</dbReference>